<accession>A0AAF3FQA4</accession>
<feature type="transmembrane region" description="Helical" evidence="1">
    <location>
        <begin position="25"/>
        <end position="46"/>
    </location>
</feature>
<keyword evidence="1" id="KW-0472">Membrane</keyword>
<dbReference type="Proteomes" id="UP000887575">
    <property type="component" value="Unassembled WGS sequence"/>
</dbReference>
<feature type="transmembrane region" description="Helical" evidence="1">
    <location>
        <begin position="157"/>
        <end position="182"/>
    </location>
</feature>
<keyword evidence="1" id="KW-0812">Transmembrane</keyword>
<feature type="transmembrane region" description="Helical" evidence="1">
    <location>
        <begin position="194"/>
        <end position="212"/>
    </location>
</feature>
<evidence type="ECO:0000313" key="3">
    <source>
        <dbReference type="WBParaSite" id="MBELARI_LOCUS9299"/>
    </source>
</evidence>
<keyword evidence="2" id="KW-1185">Reference proteome</keyword>
<organism evidence="2 3">
    <name type="scientific">Mesorhabditis belari</name>
    <dbReference type="NCBI Taxonomy" id="2138241"/>
    <lineage>
        <taxon>Eukaryota</taxon>
        <taxon>Metazoa</taxon>
        <taxon>Ecdysozoa</taxon>
        <taxon>Nematoda</taxon>
        <taxon>Chromadorea</taxon>
        <taxon>Rhabditida</taxon>
        <taxon>Rhabditina</taxon>
        <taxon>Rhabditomorpha</taxon>
        <taxon>Rhabditoidea</taxon>
        <taxon>Rhabditidae</taxon>
        <taxon>Mesorhabditinae</taxon>
        <taxon>Mesorhabditis</taxon>
    </lineage>
</organism>
<sequence>MQIRKSDTTASLFPNMVVSGPYWSLYPLLAVIAICSFLVGMVHLFLCLPFFFFLLPILAGTMGCVAAFHAVFLRYPNRCDFSLQLTCSLVSFAFFSTSIVETYCLSDLTKVEETSQSVCHGMKYRTAYVVTSCRLFLDGVQTYLLEYIGWNEERERLKFGVSIALTLLSAVQLFCCTALMVYSARETKLRLYSYHYQCVVGAVTFFVGFIHWHYCCTFFFLFLPIFSGLFGILQGAITWKHRCHGPISRTINLVGSALAVLLFATIIFGIFCWTTRLIASSPPLTYHCHWLPNREHHCYRWIHFSIPYIEWQPHETEREILVLQMISYGSLVILSALHFGFSLKSTFAMRSRYLYY</sequence>
<feature type="transmembrane region" description="Helical" evidence="1">
    <location>
        <begin position="251"/>
        <end position="271"/>
    </location>
</feature>
<name>A0AAF3FQA4_9BILA</name>
<reference evidence="3" key="1">
    <citation type="submission" date="2024-02" db="UniProtKB">
        <authorList>
            <consortium name="WormBaseParasite"/>
        </authorList>
    </citation>
    <scope>IDENTIFICATION</scope>
</reference>
<evidence type="ECO:0000313" key="2">
    <source>
        <dbReference type="Proteomes" id="UP000887575"/>
    </source>
</evidence>
<feature type="transmembrane region" description="Helical" evidence="1">
    <location>
        <begin position="81"/>
        <end position="105"/>
    </location>
</feature>
<feature type="transmembrane region" description="Helical" evidence="1">
    <location>
        <begin position="218"/>
        <end position="239"/>
    </location>
</feature>
<dbReference type="WBParaSite" id="MBELARI_LOCUS9299">
    <property type="protein sequence ID" value="MBELARI_LOCUS9299"/>
    <property type="gene ID" value="MBELARI_LOCUS9299"/>
</dbReference>
<feature type="transmembrane region" description="Helical" evidence="1">
    <location>
        <begin position="53"/>
        <end position="75"/>
    </location>
</feature>
<feature type="transmembrane region" description="Helical" evidence="1">
    <location>
        <begin position="320"/>
        <end position="343"/>
    </location>
</feature>
<dbReference type="AlphaFoldDB" id="A0AAF3FQA4"/>
<proteinExistence type="predicted"/>
<evidence type="ECO:0000256" key="1">
    <source>
        <dbReference type="SAM" id="Phobius"/>
    </source>
</evidence>
<protein>
    <submittedName>
        <fullName evidence="3">Uncharacterized protein</fullName>
    </submittedName>
</protein>
<keyword evidence="1" id="KW-1133">Transmembrane helix</keyword>